<keyword evidence="11" id="KW-1185">Reference proteome</keyword>
<proteinExistence type="inferred from homology"/>
<keyword evidence="4 8" id="KW-0547">Nucleotide-binding</keyword>
<evidence type="ECO:0000256" key="2">
    <source>
        <dbReference type="ARBA" id="ARBA00005752"/>
    </source>
</evidence>
<dbReference type="InterPro" id="IPR017932">
    <property type="entry name" value="GATase_2_dom"/>
</dbReference>
<evidence type="ECO:0000256" key="7">
    <source>
        <dbReference type="ARBA" id="ARBA00048741"/>
    </source>
</evidence>
<evidence type="ECO:0000256" key="4">
    <source>
        <dbReference type="ARBA" id="ARBA00022741"/>
    </source>
</evidence>
<feature type="binding site" evidence="8">
    <location>
        <begin position="365"/>
        <end position="366"/>
    </location>
    <ligand>
        <name>ATP</name>
        <dbReference type="ChEBI" id="CHEBI:30616"/>
    </ligand>
</feature>
<dbReference type="SUPFAM" id="SSF52402">
    <property type="entry name" value="Adenine nucleotide alpha hydrolases-like"/>
    <property type="match status" value="1"/>
</dbReference>
<organism evidence="10 11">
    <name type="scientific">Pedobacter changchengzhani</name>
    <dbReference type="NCBI Taxonomy" id="2529274"/>
    <lineage>
        <taxon>Bacteria</taxon>
        <taxon>Pseudomonadati</taxon>
        <taxon>Bacteroidota</taxon>
        <taxon>Sphingobacteriia</taxon>
        <taxon>Sphingobacteriales</taxon>
        <taxon>Sphingobacteriaceae</taxon>
        <taxon>Pedobacter</taxon>
    </lineage>
</organism>
<evidence type="ECO:0000313" key="11">
    <source>
        <dbReference type="Proteomes" id="UP000295668"/>
    </source>
</evidence>
<evidence type="ECO:0000256" key="5">
    <source>
        <dbReference type="ARBA" id="ARBA00022840"/>
    </source>
</evidence>
<dbReference type="InterPro" id="IPR006426">
    <property type="entry name" value="Asn_synth_AEB"/>
</dbReference>
<comment type="pathway">
    <text evidence="1">Amino-acid biosynthesis; L-asparagine biosynthesis; L-asparagine from L-aspartate (L-Gln route): step 1/1.</text>
</comment>
<dbReference type="InterPro" id="IPR001962">
    <property type="entry name" value="Asn_synthase"/>
</dbReference>
<dbReference type="GO" id="GO:0006529">
    <property type="term" value="P:asparagine biosynthetic process"/>
    <property type="evidence" value="ECO:0007669"/>
    <property type="project" value="InterPro"/>
</dbReference>
<dbReference type="PANTHER" id="PTHR43284:SF1">
    <property type="entry name" value="ASPARAGINE SYNTHETASE"/>
    <property type="match status" value="1"/>
</dbReference>
<accession>A0A4R5MPG9</accession>
<dbReference type="SUPFAM" id="SSF56235">
    <property type="entry name" value="N-terminal nucleophile aminohydrolases (Ntn hydrolases)"/>
    <property type="match status" value="1"/>
</dbReference>
<dbReference type="InterPro" id="IPR014729">
    <property type="entry name" value="Rossmann-like_a/b/a_fold"/>
</dbReference>
<evidence type="ECO:0000313" key="10">
    <source>
        <dbReference type="EMBL" id="TDG37684.1"/>
    </source>
</evidence>
<dbReference type="Gene3D" id="3.60.20.10">
    <property type="entry name" value="Glutamine Phosphoribosylpyrophosphate, subunit 1, domain 1"/>
    <property type="match status" value="1"/>
</dbReference>
<dbReference type="AlphaFoldDB" id="A0A4R5MPG9"/>
<evidence type="ECO:0000256" key="1">
    <source>
        <dbReference type="ARBA" id="ARBA00005187"/>
    </source>
</evidence>
<comment type="caution">
    <text evidence="10">The sequence shown here is derived from an EMBL/GenBank/DDBJ whole genome shotgun (WGS) entry which is preliminary data.</text>
</comment>
<dbReference type="Pfam" id="PF13537">
    <property type="entry name" value="GATase_7"/>
    <property type="match status" value="1"/>
</dbReference>
<dbReference type="InterPro" id="IPR033738">
    <property type="entry name" value="AsnB_N"/>
</dbReference>
<reference evidence="10 11" key="1">
    <citation type="submission" date="2019-02" db="EMBL/GenBank/DDBJ databases">
        <title>Pedobacter sp. nov., a novel speices isolated from soil of pinguins habitat in Antarcitica.</title>
        <authorList>
            <person name="He R.-H."/>
        </authorList>
    </citation>
    <scope>NUCLEOTIDE SEQUENCE [LARGE SCALE GENOMIC DNA]</scope>
    <source>
        <strain evidence="10 11">E01020</strain>
    </source>
</reference>
<keyword evidence="6" id="KW-0315">Glutamine amidotransferase</keyword>
<dbReference type="PANTHER" id="PTHR43284">
    <property type="entry name" value="ASPARAGINE SYNTHETASE (GLUTAMINE-HYDROLYZING)"/>
    <property type="match status" value="1"/>
</dbReference>
<sequence>MSAIAGFSAQNSSAIQSMLNHLKHWAPHRSDIYQSQYITLGSLELFNTPEAHLQPQPFVYKDFVLVANCRIDNRDELALEFNLPNKNAIADIKYIALAYEKWGNECVDHLYGDFAFVIYDHKKDKIFGARDHIGIKTLYYSINATVLIFASEIKGILGYKDLKPAYNEAYYVHALSAVSLPATETPFANIHQFPAGSYFEWQNKDLKITKYWELGSRFAKIPETRAAQENEFRTRLFESVNCRLRTANKIGAELSGGLDSTGIVAIAMEILGKGSEFYSYFYGKALNPLAEDKQNIDDRHFVEEFCNRYEITDYLTVVNEDHYNFDLVLELFKDVYDDCEANGVPLAAGSFLPDAKSKNVSVILSGHGGDHLVTSISTAYYNPKACKKMYKGLWKELRQEYSFGPAFLRFIYYSIKGLNPNHFKRQNIIFNREIMAKSSLNPKLIEKYKLKNIPSDRYFLHHQTNRLDRFKQTIGYPPTQTRAYHHDLTGKHFNAEYRFPLLDVRLLEYMISLPADTIAPKAKPRYLFYKVVRNYIPEGIPILKSKIGSVPFFGSFMKMNLNNVKTEVDKTLDNKEFSSLIDPEKINNIPDQSYFKLLKLSLLLQK</sequence>
<comment type="similarity">
    <text evidence="2">Belongs to the asparagine synthetase family.</text>
</comment>
<dbReference type="Gene3D" id="3.40.50.620">
    <property type="entry name" value="HUPs"/>
    <property type="match status" value="1"/>
</dbReference>
<dbReference type="Pfam" id="PF00733">
    <property type="entry name" value="Asn_synthase"/>
    <property type="match status" value="1"/>
</dbReference>
<dbReference type="InterPro" id="IPR029055">
    <property type="entry name" value="Ntn_hydrolases_N"/>
</dbReference>
<protein>
    <recommendedName>
        <fullName evidence="3">asparagine synthase (glutamine-hydrolyzing)</fullName>
        <ecNumber evidence="3">6.3.5.4</ecNumber>
    </recommendedName>
</protein>
<dbReference type="PROSITE" id="PS51278">
    <property type="entry name" value="GATASE_TYPE_2"/>
    <property type="match status" value="1"/>
</dbReference>
<dbReference type="RefSeq" id="WP_133260772.1">
    <property type="nucleotide sequence ID" value="NZ_SJCY01000001.1"/>
</dbReference>
<name>A0A4R5MPG9_9SPHI</name>
<dbReference type="InterPro" id="IPR051786">
    <property type="entry name" value="ASN_synthetase/amidase"/>
</dbReference>
<feature type="domain" description="Glutamine amidotransferase type-2" evidence="9">
    <location>
        <begin position="2"/>
        <end position="204"/>
    </location>
</feature>
<dbReference type="EMBL" id="SJCY01000001">
    <property type="protein sequence ID" value="TDG37684.1"/>
    <property type="molecule type" value="Genomic_DNA"/>
</dbReference>
<keyword evidence="5 8" id="KW-0067">ATP-binding</keyword>
<dbReference type="OrthoDB" id="9763290at2"/>
<dbReference type="Proteomes" id="UP000295668">
    <property type="component" value="Unassembled WGS sequence"/>
</dbReference>
<dbReference type="GO" id="GO:0004066">
    <property type="term" value="F:asparagine synthase (glutamine-hydrolyzing) activity"/>
    <property type="evidence" value="ECO:0007669"/>
    <property type="project" value="UniProtKB-EC"/>
</dbReference>
<dbReference type="PIRSF" id="PIRSF001589">
    <property type="entry name" value="Asn_synthetase_glu-h"/>
    <property type="match status" value="1"/>
</dbReference>
<dbReference type="GO" id="GO:0005524">
    <property type="term" value="F:ATP binding"/>
    <property type="evidence" value="ECO:0007669"/>
    <property type="project" value="UniProtKB-KW"/>
</dbReference>
<comment type="catalytic activity">
    <reaction evidence="7">
        <text>L-aspartate + L-glutamine + ATP + H2O = L-asparagine + L-glutamate + AMP + diphosphate + H(+)</text>
        <dbReference type="Rhea" id="RHEA:12228"/>
        <dbReference type="ChEBI" id="CHEBI:15377"/>
        <dbReference type="ChEBI" id="CHEBI:15378"/>
        <dbReference type="ChEBI" id="CHEBI:29985"/>
        <dbReference type="ChEBI" id="CHEBI:29991"/>
        <dbReference type="ChEBI" id="CHEBI:30616"/>
        <dbReference type="ChEBI" id="CHEBI:33019"/>
        <dbReference type="ChEBI" id="CHEBI:58048"/>
        <dbReference type="ChEBI" id="CHEBI:58359"/>
        <dbReference type="ChEBI" id="CHEBI:456215"/>
        <dbReference type="EC" id="6.3.5.4"/>
    </reaction>
</comment>
<dbReference type="CDD" id="cd00712">
    <property type="entry name" value="AsnB"/>
    <property type="match status" value="1"/>
</dbReference>
<dbReference type="EC" id="6.3.5.4" evidence="3"/>
<evidence type="ECO:0000256" key="6">
    <source>
        <dbReference type="ARBA" id="ARBA00022962"/>
    </source>
</evidence>
<gene>
    <name evidence="10" type="ORF">EZJ43_00905</name>
</gene>
<evidence type="ECO:0000256" key="3">
    <source>
        <dbReference type="ARBA" id="ARBA00012737"/>
    </source>
</evidence>
<evidence type="ECO:0000256" key="8">
    <source>
        <dbReference type="PIRSR" id="PIRSR001589-2"/>
    </source>
</evidence>
<evidence type="ECO:0000259" key="9">
    <source>
        <dbReference type="PROSITE" id="PS51278"/>
    </source>
</evidence>
<feature type="binding site" evidence="8">
    <location>
        <position position="91"/>
    </location>
    <ligand>
        <name>L-glutamine</name>
        <dbReference type="ChEBI" id="CHEBI:58359"/>
    </ligand>
</feature>